<dbReference type="PANTHER" id="PTHR16631:SF17">
    <property type="entry name" value="GLUCAN ENDO-1,3-BETA-GLUCOSIDASE BTGC"/>
    <property type="match status" value="1"/>
</dbReference>
<organism evidence="16 17">
    <name type="scientific">Aliiglaciecola litoralis</name>
    <dbReference type="NCBI Taxonomy" id="582857"/>
    <lineage>
        <taxon>Bacteria</taxon>
        <taxon>Pseudomonadati</taxon>
        <taxon>Pseudomonadota</taxon>
        <taxon>Gammaproteobacteria</taxon>
        <taxon>Alteromonadales</taxon>
        <taxon>Alteromonadaceae</taxon>
        <taxon>Aliiglaciecola</taxon>
    </lineage>
</organism>
<keyword evidence="6" id="KW-0732">Signal</keyword>
<dbReference type="SUPFAM" id="SSF51445">
    <property type="entry name" value="(Trans)glycosidases"/>
    <property type="match status" value="1"/>
</dbReference>
<evidence type="ECO:0000313" key="16">
    <source>
        <dbReference type="EMBL" id="GAA0858593.1"/>
    </source>
</evidence>
<sequence length="301" mass="33961">MSKNHYRSRSFALAGIDFSTYSDEQLKVLVTERLQQKIHGISFSPYTVGQGPGSPISEQDIADRLSVISPYVNWIRTFSCSQGNEFIPSVAKQRGLNTMVGVWLDGDLDKNQQEIDKAIEIANQGHADMLGVGNEVLLRGELTPEQLVGYLEQVKSAVTDVPVGYVDAYFEFEDYPQVTDACDIIFANCYPYWEGYPSEHALIYMKDMYRRAQKVAKGKPVIISETGWPNVGTAERAARPSFRNAISYFLNAYQWADEENIDMFYFSSFDEAWKIADEGDVGAYWGLWDEDGKAKYGNYSG</sequence>
<evidence type="ECO:0000256" key="11">
    <source>
        <dbReference type="ARBA" id="ARBA00023316"/>
    </source>
</evidence>
<gene>
    <name evidence="16" type="ORF">GCM10009114_28780</name>
</gene>
<dbReference type="PANTHER" id="PTHR16631">
    <property type="entry name" value="GLUCAN 1,3-BETA-GLUCOSIDASE"/>
    <property type="match status" value="1"/>
</dbReference>
<keyword evidence="12" id="KW-0624">Polysaccharide degradation</keyword>
<evidence type="ECO:0000256" key="2">
    <source>
        <dbReference type="ARBA" id="ARBA00004236"/>
    </source>
</evidence>
<keyword evidence="9" id="KW-0325">Glycoprotein</keyword>
<evidence type="ECO:0000256" key="8">
    <source>
        <dbReference type="ARBA" id="ARBA00023136"/>
    </source>
</evidence>
<dbReference type="InterPro" id="IPR017853">
    <property type="entry name" value="GH"/>
</dbReference>
<evidence type="ECO:0000313" key="17">
    <source>
        <dbReference type="Proteomes" id="UP001500359"/>
    </source>
</evidence>
<comment type="subcellular location">
    <subcellularLocation>
        <location evidence="2">Cell membrane</location>
    </subcellularLocation>
    <subcellularLocation>
        <location evidence="1">Secreted</location>
        <location evidence="1">Cell wall</location>
    </subcellularLocation>
</comment>
<evidence type="ECO:0000256" key="7">
    <source>
        <dbReference type="ARBA" id="ARBA00022801"/>
    </source>
</evidence>
<evidence type="ECO:0000256" key="15">
    <source>
        <dbReference type="ARBA" id="ARBA00043078"/>
    </source>
</evidence>
<evidence type="ECO:0000256" key="9">
    <source>
        <dbReference type="ARBA" id="ARBA00023180"/>
    </source>
</evidence>
<evidence type="ECO:0000256" key="1">
    <source>
        <dbReference type="ARBA" id="ARBA00004191"/>
    </source>
</evidence>
<name>A0ABN1LPA8_9ALTE</name>
<keyword evidence="8" id="KW-0472">Membrane</keyword>
<evidence type="ECO:0000256" key="5">
    <source>
        <dbReference type="ARBA" id="ARBA00022525"/>
    </source>
</evidence>
<keyword evidence="4" id="KW-0134">Cell wall</keyword>
<evidence type="ECO:0000256" key="13">
    <source>
        <dbReference type="ARBA" id="ARBA00037649"/>
    </source>
</evidence>
<accession>A0ABN1LPA8</accession>
<evidence type="ECO:0000256" key="4">
    <source>
        <dbReference type="ARBA" id="ARBA00022512"/>
    </source>
</evidence>
<dbReference type="Pfam" id="PF00332">
    <property type="entry name" value="Glyco_hydro_17"/>
    <property type="match status" value="1"/>
</dbReference>
<keyword evidence="5" id="KW-0964">Secreted</keyword>
<dbReference type="InterPro" id="IPR000490">
    <property type="entry name" value="Glyco_hydro_17"/>
</dbReference>
<dbReference type="InterPro" id="IPR050732">
    <property type="entry name" value="Beta-glucan_modifiers"/>
</dbReference>
<evidence type="ECO:0000256" key="14">
    <source>
        <dbReference type="ARBA" id="ARBA00042373"/>
    </source>
</evidence>
<reference evidence="16 17" key="1">
    <citation type="journal article" date="2019" name="Int. J. Syst. Evol. Microbiol.">
        <title>The Global Catalogue of Microorganisms (GCM) 10K type strain sequencing project: providing services to taxonomists for standard genome sequencing and annotation.</title>
        <authorList>
            <consortium name="The Broad Institute Genomics Platform"/>
            <consortium name="The Broad Institute Genome Sequencing Center for Infectious Disease"/>
            <person name="Wu L."/>
            <person name="Ma J."/>
        </authorList>
    </citation>
    <scope>NUCLEOTIDE SEQUENCE [LARGE SCALE GENOMIC DNA]</scope>
    <source>
        <strain evidence="16 17">JCM 15896</strain>
    </source>
</reference>
<evidence type="ECO:0000256" key="10">
    <source>
        <dbReference type="ARBA" id="ARBA00023277"/>
    </source>
</evidence>
<keyword evidence="10" id="KW-0119">Carbohydrate metabolism</keyword>
<evidence type="ECO:0000256" key="3">
    <source>
        <dbReference type="ARBA" id="ARBA00022475"/>
    </source>
</evidence>
<keyword evidence="11" id="KW-0961">Cell wall biogenesis/degradation</keyword>
<protein>
    <recommendedName>
        <fullName evidence="15">Endo-1,3-beta-glucanase btgC</fullName>
    </recommendedName>
    <alternativeName>
        <fullName evidence="14">Laminarinase btgC</fullName>
    </alternativeName>
</protein>
<dbReference type="Proteomes" id="UP001500359">
    <property type="component" value="Unassembled WGS sequence"/>
</dbReference>
<keyword evidence="7" id="KW-0378">Hydrolase</keyword>
<dbReference type="RefSeq" id="WP_343861177.1">
    <property type="nucleotide sequence ID" value="NZ_BAAAFD010000009.1"/>
</dbReference>
<comment type="function">
    <text evidence="13">Glucanases play a role in cell expansion during growth, in cell-cell fusion during mating, and in spore release during sporulation. This enzyme may be involved in beta-glucan degradation. Active on laminarin and lichenan.</text>
</comment>
<dbReference type="Gene3D" id="3.20.20.80">
    <property type="entry name" value="Glycosidases"/>
    <property type="match status" value="1"/>
</dbReference>
<comment type="caution">
    <text evidence="16">The sequence shown here is derived from an EMBL/GenBank/DDBJ whole genome shotgun (WGS) entry which is preliminary data.</text>
</comment>
<keyword evidence="17" id="KW-1185">Reference proteome</keyword>
<proteinExistence type="predicted"/>
<evidence type="ECO:0000256" key="12">
    <source>
        <dbReference type="ARBA" id="ARBA00023326"/>
    </source>
</evidence>
<keyword evidence="3" id="KW-1003">Cell membrane</keyword>
<evidence type="ECO:0000256" key="6">
    <source>
        <dbReference type="ARBA" id="ARBA00022729"/>
    </source>
</evidence>
<dbReference type="EMBL" id="BAAAFD010000009">
    <property type="protein sequence ID" value="GAA0858593.1"/>
    <property type="molecule type" value="Genomic_DNA"/>
</dbReference>